<reference evidence="1 2" key="1">
    <citation type="journal article" date="2019" name="Environ. Microbiol.">
        <title>An active ?-lactamase is a part of an orchestrated cell wall stress resistance network of Bacillus subtilis and related rhizosphere species.</title>
        <authorList>
            <person name="Bucher T."/>
            <person name="Keren-Paz A."/>
            <person name="Hausser J."/>
            <person name="Olender T."/>
            <person name="Cytryn E."/>
            <person name="Kolodkin-Gal I."/>
        </authorList>
    </citation>
    <scope>NUCLEOTIDE SEQUENCE [LARGE SCALE GENOMIC DNA]</scope>
    <source>
        <strain evidence="1 2">I5</strain>
    </source>
</reference>
<feature type="non-terminal residue" evidence="1">
    <location>
        <position position="1"/>
    </location>
</feature>
<protein>
    <submittedName>
        <fullName evidence="1">Alpha/beta hydrolase</fullName>
    </submittedName>
</protein>
<name>A0A4V5TQB4_9BACI</name>
<dbReference type="AlphaFoldDB" id="A0A4V5TQB4"/>
<sequence length="49" mass="5850">KWLQLQEELLRLSSNNKFVIAEQSGHYIQKDDPYYVIASIKWIIEVGER</sequence>
<accession>A0A4V5TQB4</accession>
<proteinExistence type="predicted"/>
<evidence type="ECO:0000313" key="2">
    <source>
        <dbReference type="Proteomes" id="UP000305222"/>
    </source>
</evidence>
<dbReference type="Proteomes" id="UP000305222">
    <property type="component" value="Unassembled WGS sequence"/>
</dbReference>
<keyword evidence="1" id="KW-0378">Hydrolase</keyword>
<comment type="caution">
    <text evidence="1">The sequence shown here is derived from an EMBL/GenBank/DDBJ whole genome shotgun (WGS) entry which is preliminary data.</text>
</comment>
<organism evidence="1 2">
    <name type="scientific">Bacillus wiedmannii</name>
    <dbReference type="NCBI Taxonomy" id="1890302"/>
    <lineage>
        <taxon>Bacteria</taxon>
        <taxon>Bacillati</taxon>
        <taxon>Bacillota</taxon>
        <taxon>Bacilli</taxon>
        <taxon>Bacillales</taxon>
        <taxon>Bacillaceae</taxon>
        <taxon>Bacillus</taxon>
        <taxon>Bacillus cereus group</taxon>
    </lineage>
</organism>
<gene>
    <name evidence="1" type="ORF">FC699_36545</name>
</gene>
<dbReference type="GO" id="GO:0016787">
    <property type="term" value="F:hydrolase activity"/>
    <property type="evidence" value="ECO:0007669"/>
    <property type="project" value="UniProtKB-KW"/>
</dbReference>
<evidence type="ECO:0000313" key="1">
    <source>
        <dbReference type="EMBL" id="TKI78983.1"/>
    </source>
</evidence>
<dbReference type="EMBL" id="SZON01003717">
    <property type="protein sequence ID" value="TKI78983.1"/>
    <property type="molecule type" value="Genomic_DNA"/>
</dbReference>